<accession>A0AAE0DZF5</accession>
<dbReference type="Gene3D" id="3.60.10.10">
    <property type="entry name" value="Endonuclease/exonuclease/phosphatase"/>
    <property type="match status" value="1"/>
</dbReference>
<evidence type="ECO:0000313" key="2">
    <source>
        <dbReference type="Proteomes" id="UP001281410"/>
    </source>
</evidence>
<gene>
    <name evidence="1" type="ORF">Dsin_021784</name>
</gene>
<dbReference type="PANTHER" id="PTHR33710:SF71">
    <property type="entry name" value="ENDONUCLEASE_EXONUCLEASE_PHOSPHATASE DOMAIN-CONTAINING PROTEIN"/>
    <property type="match status" value="1"/>
</dbReference>
<evidence type="ECO:0008006" key="3">
    <source>
        <dbReference type="Google" id="ProtNLM"/>
    </source>
</evidence>
<protein>
    <recommendedName>
        <fullName evidence="3">Reverse transcriptase</fullName>
    </recommendedName>
</protein>
<organism evidence="1 2">
    <name type="scientific">Dipteronia sinensis</name>
    <dbReference type="NCBI Taxonomy" id="43782"/>
    <lineage>
        <taxon>Eukaryota</taxon>
        <taxon>Viridiplantae</taxon>
        <taxon>Streptophyta</taxon>
        <taxon>Embryophyta</taxon>
        <taxon>Tracheophyta</taxon>
        <taxon>Spermatophyta</taxon>
        <taxon>Magnoliopsida</taxon>
        <taxon>eudicotyledons</taxon>
        <taxon>Gunneridae</taxon>
        <taxon>Pentapetalae</taxon>
        <taxon>rosids</taxon>
        <taxon>malvids</taxon>
        <taxon>Sapindales</taxon>
        <taxon>Sapindaceae</taxon>
        <taxon>Hippocastanoideae</taxon>
        <taxon>Acereae</taxon>
        <taxon>Dipteronia</taxon>
    </lineage>
</organism>
<reference evidence="1" key="1">
    <citation type="journal article" date="2023" name="Plant J.">
        <title>Genome sequences and population genomics provide insights into the demographic history, inbreeding, and mutation load of two 'living fossil' tree species of Dipteronia.</title>
        <authorList>
            <person name="Feng Y."/>
            <person name="Comes H.P."/>
            <person name="Chen J."/>
            <person name="Zhu S."/>
            <person name="Lu R."/>
            <person name="Zhang X."/>
            <person name="Li P."/>
            <person name="Qiu J."/>
            <person name="Olsen K.M."/>
            <person name="Qiu Y."/>
        </authorList>
    </citation>
    <scope>NUCLEOTIDE SEQUENCE</scope>
    <source>
        <strain evidence="1">NBL</strain>
    </source>
</reference>
<comment type="caution">
    <text evidence="1">The sequence shown here is derived from an EMBL/GenBank/DDBJ whole genome shotgun (WGS) entry which is preliminary data.</text>
</comment>
<dbReference type="InterPro" id="IPR036691">
    <property type="entry name" value="Endo/exonu/phosph_ase_sf"/>
</dbReference>
<dbReference type="Proteomes" id="UP001281410">
    <property type="component" value="Unassembled WGS sequence"/>
</dbReference>
<proteinExistence type="predicted"/>
<dbReference type="AlphaFoldDB" id="A0AAE0DZF5"/>
<dbReference type="SUPFAM" id="SSF56219">
    <property type="entry name" value="DNase I-like"/>
    <property type="match status" value="1"/>
</dbReference>
<evidence type="ECO:0000313" key="1">
    <source>
        <dbReference type="EMBL" id="KAK3198369.1"/>
    </source>
</evidence>
<sequence>MHISLSFRLLPADPIISILYWNYRGIGNNSSKRVLSDLCCSHRHSLVCISEPLVAFDSISARFWSSLGLHLVGMNDRGGLIPSIWVFACDSISDPQIVLCDKQHLIVSISIGSMMYWYTFVYASTSASVCHVLWHSLREMAGSFSSSWLVVGDFNAVFGAHECLGSRSPAKGSCKDFKSMNEDCNLIGVRSQGARFTWVRGRSSHTRVERRLDKTLVSEGYTTCWRDILCVALPRQFSDHYQLWIRLAESHVSTSRPFRFQSMWVDYPDFMNLVRKSEMVTSRHRNSSFFHSSIKCRQCRSVLSSLLIDGVILVDQTVIKDHIVRFSVDLFSSDSNLIDQNLSIVDDIVPSLVSQEENSLLMAIPSPDVIHDAVFAMDALSAPGLDGFSNRFFQRCWEIVGRDVILEVQDFFHSGVVTPGLNSNFIFLSPKMRDSITIDQFRPIMLGNFLFKVSSKILADRGNVGLSLCNNLVSSGIGMLRIVLLSSDCVNVLHEKCYRGNVAMKIDICEALKYS</sequence>
<keyword evidence="2" id="KW-1185">Reference proteome</keyword>
<dbReference type="EMBL" id="JANJYJ010000007">
    <property type="protein sequence ID" value="KAK3198369.1"/>
    <property type="molecule type" value="Genomic_DNA"/>
</dbReference>
<name>A0AAE0DZF5_9ROSI</name>
<dbReference type="PANTHER" id="PTHR33710">
    <property type="entry name" value="BNAC02G09200D PROTEIN"/>
    <property type="match status" value="1"/>
</dbReference>